<reference evidence="1" key="2">
    <citation type="journal article" date="2015" name="Fish Shellfish Immunol.">
        <title>Early steps in the European eel (Anguilla anguilla)-Vibrio vulnificus interaction in the gills: Role of the RtxA13 toxin.</title>
        <authorList>
            <person name="Callol A."/>
            <person name="Pajuelo D."/>
            <person name="Ebbesson L."/>
            <person name="Teles M."/>
            <person name="MacKenzie S."/>
            <person name="Amaro C."/>
        </authorList>
    </citation>
    <scope>NUCLEOTIDE SEQUENCE</scope>
</reference>
<reference evidence="1" key="1">
    <citation type="submission" date="2014-11" db="EMBL/GenBank/DDBJ databases">
        <authorList>
            <person name="Amaro Gonzalez C."/>
        </authorList>
    </citation>
    <scope>NUCLEOTIDE SEQUENCE</scope>
</reference>
<protein>
    <submittedName>
        <fullName evidence="1">Uncharacterized protein</fullName>
    </submittedName>
</protein>
<dbReference type="AlphaFoldDB" id="A0A0E9WUF3"/>
<name>A0A0E9WUF3_ANGAN</name>
<dbReference type="EMBL" id="GBXM01015439">
    <property type="protein sequence ID" value="JAH93138.1"/>
    <property type="molecule type" value="Transcribed_RNA"/>
</dbReference>
<accession>A0A0E9WUF3</accession>
<proteinExistence type="predicted"/>
<evidence type="ECO:0000313" key="1">
    <source>
        <dbReference type="EMBL" id="JAH93138.1"/>
    </source>
</evidence>
<organism evidence="1">
    <name type="scientific">Anguilla anguilla</name>
    <name type="common">European freshwater eel</name>
    <name type="synonym">Muraena anguilla</name>
    <dbReference type="NCBI Taxonomy" id="7936"/>
    <lineage>
        <taxon>Eukaryota</taxon>
        <taxon>Metazoa</taxon>
        <taxon>Chordata</taxon>
        <taxon>Craniata</taxon>
        <taxon>Vertebrata</taxon>
        <taxon>Euteleostomi</taxon>
        <taxon>Actinopterygii</taxon>
        <taxon>Neopterygii</taxon>
        <taxon>Teleostei</taxon>
        <taxon>Anguilliformes</taxon>
        <taxon>Anguillidae</taxon>
        <taxon>Anguilla</taxon>
    </lineage>
</organism>
<sequence>MLNISLTEKKERKKMAYTYSTFMKRWSNKQYNLEAKVCTQYCTENTTTIEILIYCSSSFRRKGPGFQASFQI</sequence>